<feature type="transmembrane region" description="Helical" evidence="1">
    <location>
        <begin position="72"/>
        <end position="91"/>
    </location>
</feature>
<feature type="transmembrane region" description="Helical" evidence="1">
    <location>
        <begin position="111"/>
        <end position="132"/>
    </location>
</feature>
<protein>
    <submittedName>
        <fullName evidence="2">DUF2177 family protein</fullName>
    </submittedName>
</protein>
<accession>A0ABX7BYK2</accession>
<keyword evidence="1" id="KW-0812">Transmembrane</keyword>
<feature type="transmembrane region" description="Helical" evidence="1">
    <location>
        <begin position="5"/>
        <end position="25"/>
    </location>
</feature>
<organism evidence="2 3">
    <name type="scientific">Devosia oryziradicis</name>
    <dbReference type="NCBI Taxonomy" id="2801335"/>
    <lineage>
        <taxon>Bacteria</taxon>
        <taxon>Pseudomonadati</taxon>
        <taxon>Pseudomonadota</taxon>
        <taxon>Alphaproteobacteria</taxon>
        <taxon>Hyphomicrobiales</taxon>
        <taxon>Devosiaceae</taxon>
        <taxon>Devosia</taxon>
    </lineage>
</organism>
<dbReference type="EMBL" id="CP068047">
    <property type="protein sequence ID" value="QQR37040.1"/>
    <property type="molecule type" value="Genomic_DNA"/>
</dbReference>
<evidence type="ECO:0000313" key="2">
    <source>
        <dbReference type="EMBL" id="QQR37040.1"/>
    </source>
</evidence>
<proteinExistence type="predicted"/>
<keyword evidence="3" id="KW-1185">Reference proteome</keyword>
<name>A0ABX7BYK2_9HYPH</name>
<evidence type="ECO:0000313" key="3">
    <source>
        <dbReference type="Proteomes" id="UP000595460"/>
    </source>
</evidence>
<sequence length="136" mass="14272">MPAPVIAYAASAVAFFALDFIWLSLAVPRLYKPLLGTLLRESPNLPVAGAFYLVYVVGLVVFAVLPAASAGSWLMALGLGALLGLVAYGTYDFTNLSTVKDWPLMVSVVDLAWGISVSAVASLVGYAVLSWFSPSA</sequence>
<evidence type="ECO:0000256" key="1">
    <source>
        <dbReference type="SAM" id="Phobius"/>
    </source>
</evidence>
<gene>
    <name evidence="2" type="ORF">JI749_05335</name>
</gene>
<feature type="transmembrane region" description="Helical" evidence="1">
    <location>
        <begin position="45"/>
        <end position="65"/>
    </location>
</feature>
<dbReference type="Pfam" id="PF09945">
    <property type="entry name" value="DUF2177"/>
    <property type="match status" value="1"/>
</dbReference>
<dbReference type="RefSeq" id="WP_201660312.1">
    <property type="nucleotide sequence ID" value="NZ_CP068047.1"/>
</dbReference>
<dbReference type="InterPro" id="IPR018687">
    <property type="entry name" value="DUF2177_membr"/>
</dbReference>
<reference evidence="2 3" key="1">
    <citation type="submission" date="2021-01" db="EMBL/GenBank/DDBJ databases">
        <title>Genome seq and assembly of Devosia sp. G19.</title>
        <authorList>
            <person name="Chhetri G."/>
        </authorList>
    </citation>
    <scope>NUCLEOTIDE SEQUENCE [LARGE SCALE GENOMIC DNA]</scope>
    <source>
        <strain evidence="2 3">G19</strain>
    </source>
</reference>
<keyword evidence="1" id="KW-1133">Transmembrane helix</keyword>
<dbReference type="Proteomes" id="UP000595460">
    <property type="component" value="Chromosome"/>
</dbReference>
<keyword evidence="1" id="KW-0472">Membrane</keyword>